<evidence type="ECO:0000313" key="14">
    <source>
        <dbReference type="Proteomes" id="UP000298412"/>
    </source>
</evidence>
<dbReference type="SUPFAM" id="SSF89000">
    <property type="entry name" value="post-HMGL domain-like"/>
    <property type="match status" value="1"/>
</dbReference>
<keyword evidence="14" id="KW-1185">Reference proteome</keyword>
<dbReference type="Pfam" id="PF00682">
    <property type="entry name" value="HMGL-like"/>
    <property type="match status" value="1"/>
</dbReference>
<feature type="binding site" evidence="11">
    <location>
        <position position="253"/>
    </location>
    <ligand>
        <name>Mg(2+)</name>
        <dbReference type="ChEBI" id="CHEBI:18420"/>
    </ligand>
</feature>
<evidence type="ECO:0000256" key="7">
    <source>
        <dbReference type="ARBA" id="ARBA00022605"/>
    </source>
</evidence>
<dbReference type="NCBIfam" id="NF002991">
    <property type="entry name" value="PRK03739.1"/>
    <property type="match status" value="1"/>
</dbReference>
<dbReference type="GO" id="GO:0009098">
    <property type="term" value="P:L-leucine biosynthetic process"/>
    <property type="evidence" value="ECO:0007669"/>
    <property type="project" value="UniProtKB-UniRule"/>
</dbReference>
<protein>
    <recommendedName>
        <fullName evidence="4 11">2-isopropylmalate synthase</fullName>
        <ecNumber evidence="4 11">2.3.3.13</ecNumber>
    </recommendedName>
    <alternativeName>
        <fullName evidence="11">Alpha-IPM synthase</fullName>
    </alternativeName>
    <alternativeName>
        <fullName evidence="11">Alpha-isopropylmalate synthase</fullName>
    </alternativeName>
</protein>
<dbReference type="PROSITE" id="PS00816">
    <property type="entry name" value="AIPM_HOMOCIT_SYNTH_2"/>
    <property type="match status" value="1"/>
</dbReference>
<keyword evidence="6 11" id="KW-0963">Cytoplasm</keyword>
<evidence type="ECO:0000259" key="12">
    <source>
        <dbReference type="PROSITE" id="PS50991"/>
    </source>
</evidence>
<comment type="subcellular location">
    <subcellularLocation>
        <location evidence="11">Cytoplasm</location>
    </subcellularLocation>
</comment>
<gene>
    <name evidence="11 13" type="primary">leuA</name>
    <name evidence="13" type="ORF">E3O19_17360</name>
</gene>
<evidence type="ECO:0000256" key="11">
    <source>
        <dbReference type="HAMAP-Rule" id="MF_00572"/>
    </source>
</evidence>
<evidence type="ECO:0000256" key="10">
    <source>
        <dbReference type="ARBA" id="ARBA00023304"/>
    </source>
</evidence>
<dbReference type="InterPro" id="IPR013785">
    <property type="entry name" value="Aldolase_TIM"/>
</dbReference>
<evidence type="ECO:0000256" key="8">
    <source>
        <dbReference type="ARBA" id="ARBA00022679"/>
    </source>
</evidence>
<keyword evidence="11" id="KW-0460">Magnesium</keyword>
<dbReference type="InterPro" id="IPR054692">
    <property type="entry name" value="LeuA-like_post-cat"/>
</dbReference>
<dbReference type="AlphaFoldDB" id="A0A4R8WH61"/>
<dbReference type="PROSITE" id="PS00815">
    <property type="entry name" value="AIPM_HOMOCIT_SYNTH_1"/>
    <property type="match status" value="1"/>
</dbReference>
<keyword evidence="5 11" id="KW-0432">Leucine biosynthesis</keyword>
<comment type="function">
    <text evidence="11">Catalyzes the condensation of the acetyl group of acetyl-CoA with 3-methyl-2-oxobutanoate (2-ketoisovalerate) to form 3-carboxy-3-hydroxy-4-methylpentanoate (2-isopropylmalate).</text>
</comment>
<dbReference type="SUPFAM" id="SSF110921">
    <property type="entry name" value="2-isopropylmalate synthase LeuA, allosteric (dimerisation) domain"/>
    <property type="match status" value="1"/>
</dbReference>
<dbReference type="SMART" id="SM00917">
    <property type="entry name" value="LeuA_dimer"/>
    <property type="match status" value="1"/>
</dbReference>
<dbReference type="PANTHER" id="PTHR46911:SF1">
    <property type="entry name" value="2-ISOPROPYLMALATE SYNTHASE"/>
    <property type="match status" value="1"/>
</dbReference>
<evidence type="ECO:0000256" key="6">
    <source>
        <dbReference type="ARBA" id="ARBA00022490"/>
    </source>
</evidence>
<dbReference type="Gene3D" id="3.20.20.70">
    <property type="entry name" value="Aldolase class I"/>
    <property type="match status" value="1"/>
</dbReference>
<keyword evidence="9 11" id="KW-0479">Metal-binding</keyword>
<evidence type="ECO:0000256" key="9">
    <source>
        <dbReference type="ARBA" id="ARBA00022723"/>
    </source>
</evidence>
<dbReference type="FunFam" id="3.20.20.70:FF:000045">
    <property type="entry name" value="2-isopropylmalate synthase"/>
    <property type="match status" value="1"/>
</dbReference>
<dbReference type="Pfam" id="PF22615">
    <property type="entry name" value="IPMS_D2"/>
    <property type="match status" value="1"/>
</dbReference>
<sequence>MKNNQTASAMPIHKYRPYHEQFRVDLPDRTWPTKHISQAPRWCAVDLRDGNQALIDPMSPERKRIMFDMLVRMGYKEIEVGFPSASQTDFDFVRSLIEQDAIPDDVTIQVLTQAREHLIRRTYESIAGAKQAIVHLYNSTSVLQREVVFREDKQGIIDIALFGARTCREMEKTVPGTTVYYEYSPESYTGTELEFAVDVCNQVIEILEPTPERKVIINLPATVEMTTPNVYADSIEWMGRHLAHRENVLISLHPHNDRGTAIAAAELGYLAGADRIEGCLFGNGERTGNVDLVALGVNLFTQGIDPQIDFSNIDEIKRTAEYCNQLPVPERSPWAGDLVFTAFSGSHQDAIKKGFESMAADASARGCSVDDLPWAIPYLPIDPKDLGRSYEAVIRVNSQSGKGGVAYLLKTDHALDLPRKLQIEFSGVVQAKTDAEGGEVTSEQIWEIFNDEYLPASQTTPDAKWGRFELHATRTSSDLSGTVALSVDLRDDITVTSAVGSGNGPVAAFLGVMAERGIAITLYDYVEHAMSAGGDALAAAYVELDVNGKRFWGVGIDADISTASLKSVVSAVNRGIRAEAAKRSLADASV</sequence>
<accession>A0A4R8WH61</accession>
<dbReference type="HAMAP" id="MF_00572">
    <property type="entry name" value="LeuA_type2"/>
    <property type="match status" value="1"/>
</dbReference>
<dbReference type="InterPro" id="IPR000891">
    <property type="entry name" value="PYR_CT"/>
</dbReference>
<dbReference type="NCBIfam" id="TIGR00970">
    <property type="entry name" value="leuA_yeast"/>
    <property type="match status" value="1"/>
</dbReference>
<feature type="region of interest" description="Regulatory domain" evidence="11">
    <location>
        <begin position="456"/>
        <end position="590"/>
    </location>
</feature>
<evidence type="ECO:0000256" key="3">
    <source>
        <dbReference type="ARBA" id="ARBA00009767"/>
    </source>
</evidence>
<dbReference type="GO" id="GO:0000287">
    <property type="term" value="F:magnesium ion binding"/>
    <property type="evidence" value="ECO:0007669"/>
    <property type="project" value="UniProtKB-UniRule"/>
</dbReference>
<dbReference type="OrthoDB" id="9803573at2"/>
<feature type="binding site" evidence="11">
    <location>
        <position position="289"/>
    </location>
    <ligand>
        <name>Mg(2+)</name>
        <dbReference type="ChEBI" id="CHEBI:18420"/>
    </ligand>
</feature>
<dbReference type="CDD" id="cd07942">
    <property type="entry name" value="DRE_TIM_LeuA"/>
    <property type="match status" value="1"/>
</dbReference>
<comment type="caution">
    <text evidence="13">The sequence shown here is derived from an EMBL/GenBank/DDBJ whole genome shotgun (WGS) entry which is preliminary data.</text>
</comment>
<keyword evidence="10 11" id="KW-0100">Branched-chain amino acid biosynthesis</keyword>
<dbReference type="UniPathway" id="UPA00048">
    <property type="reaction ID" value="UER00070"/>
</dbReference>
<dbReference type="Gene3D" id="3.30.160.270">
    <property type="match status" value="1"/>
</dbReference>
<dbReference type="PROSITE" id="PS50991">
    <property type="entry name" value="PYR_CT"/>
    <property type="match status" value="1"/>
</dbReference>
<feature type="domain" description="Pyruvate carboxyltransferase" evidence="12">
    <location>
        <begin position="40"/>
        <end position="314"/>
    </location>
</feature>
<reference evidence="13 14" key="1">
    <citation type="submission" date="2019-03" db="EMBL/GenBank/DDBJ databases">
        <title>Genomics of glacier-inhabiting Cryobacterium strains.</title>
        <authorList>
            <person name="Liu Q."/>
            <person name="Xin Y.-H."/>
        </authorList>
    </citation>
    <scope>NUCLEOTIDE SEQUENCE [LARGE SCALE GENOMIC DNA]</scope>
    <source>
        <strain evidence="13 14">MDT1-3</strain>
    </source>
</reference>
<evidence type="ECO:0000256" key="4">
    <source>
        <dbReference type="ARBA" id="ARBA00012973"/>
    </source>
</evidence>
<dbReference type="GO" id="GO:0005737">
    <property type="term" value="C:cytoplasm"/>
    <property type="evidence" value="ECO:0007669"/>
    <property type="project" value="UniProtKB-SubCell"/>
</dbReference>
<feature type="binding site" evidence="11">
    <location>
        <position position="255"/>
    </location>
    <ligand>
        <name>Mg(2+)</name>
        <dbReference type="ChEBI" id="CHEBI:18420"/>
    </ligand>
</feature>
<comment type="cofactor">
    <cofactor evidence="11">
        <name>Mg(2+)</name>
        <dbReference type="ChEBI" id="CHEBI:18420"/>
    </cofactor>
</comment>
<comment type="similarity">
    <text evidence="3 11">Belongs to the alpha-IPM synthase/homocitrate synthase family. LeuA type 2 subfamily.</text>
</comment>
<dbReference type="InterPro" id="IPR013709">
    <property type="entry name" value="2-isopropylmalate_synth_dimer"/>
</dbReference>
<dbReference type="EC" id="2.3.3.13" evidence="4 11"/>
<comment type="pathway">
    <text evidence="2 11">Amino-acid biosynthesis; L-leucine biosynthesis; L-leucine from 3-methyl-2-oxobutanoate: step 1/4.</text>
</comment>
<keyword evidence="13" id="KW-0012">Acyltransferase</keyword>
<dbReference type="InterPro" id="IPR005668">
    <property type="entry name" value="IPM_Synthase"/>
</dbReference>
<dbReference type="InterPro" id="IPR002034">
    <property type="entry name" value="AIPM/Hcit_synth_CS"/>
</dbReference>
<keyword evidence="7 11" id="KW-0028">Amino-acid biosynthesis</keyword>
<dbReference type="InterPro" id="IPR036230">
    <property type="entry name" value="LeuA_allosteric_dom_sf"/>
</dbReference>
<dbReference type="PANTHER" id="PTHR46911">
    <property type="match status" value="1"/>
</dbReference>
<dbReference type="GO" id="GO:0003852">
    <property type="term" value="F:2-isopropylmalate synthase activity"/>
    <property type="evidence" value="ECO:0007669"/>
    <property type="project" value="UniProtKB-UniRule"/>
</dbReference>
<dbReference type="RefSeq" id="WP_134569535.1">
    <property type="nucleotide sequence ID" value="NZ_SOFP01000084.1"/>
</dbReference>
<dbReference type="Proteomes" id="UP000298412">
    <property type="component" value="Unassembled WGS sequence"/>
</dbReference>
<evidence type="ECO:0000256" key="2">
    <source>
        <dbReference type="ARBA" id="ARBA00004689"/>
    </source>
</evidence>
<dbReference type="SUPFAM" id="SSF51569">
    <property type="entry name" value="Aldolase"/>
    <property type="match status" value="1"/>
</dbReference>
<proteinExistence type="inferred from homology"/>
<dbReference type="EMBL" id="SOFP01000084">
    <property type="protein sequence ID" value="TFC09250.1"/>
    <property type="molecule type" value="Genomic_DNA"/>
</dbReference>
<evidence type="ECO:0000313" key="13">
    <source>
        <dbReference type="EMBL" id="TFC09250.1"/>
    </source>
</evidence>
<evidence type="ECO:0000256" key="5">
    <source>
        <dbReference type="ARBA" id="ARBA00022430"/>
    </source>
</evidence>
<comment type="subunit">
    <text evidence="11">Homodimer.</text>
</comment>
<comment type="catalytic activity">
    <reaction evidence="1 11">
        <text>3-methyl-2-oxobutanoate + acetyl-CoA + H2O = (2S)-2-isopropylmalate + CoA + H(+)</text>
        <dbReference type="Rhea" id="RHEA:21524"/>
        <dbReference type="ChEBI" id="CHEBI:1178"/>
        <dbReference type="ChEBI" id="CHEBI:11851"/>
        <dbReference type="ChEBI" id="CHEBI:15377"/>
        <dbReference type="ChEBI" id="CHEBI:15378"/>
        <dbReference type="ChEBI" id="CHEBI:57287"/>
        <dbReference type="ChEBI" id="CHEBI:57288"/>
        <dbReference type="EC" id="2.3.3.13"/>
    </reaction>
</comment>
<feature type="binding site" evidence="11">
    <location>
        <position position="49"/>
    </location>
    <ligand>
        <name>Mg(2+)</name>
        <dbReference type="ChEBI" id="CHEBI:18420"/>
    </ligand>
</feature>
<evidence type="ECO:0000256" key="1">
    <source>
        <dbReference type="ARBA" id="ARBA00000064"/>
    </source>
</evidence>
<dbReference type="InterPro" id="IPR039371">
    <property type="entry name" value="LeuA_N_DRE-TIM"/>
</dbReference>
<dbReference type="Pfam" id="PF08502">
    <property type="entry name" value="LeuA_dimer"/>
    <property type="match status" value="1"/>
</dbReference>
<organism evidence="13 14">
    <name type="scientific">Cryobacterium algoritolerans</name>
    <dbReference type="NCBI Taxonomy" id="1259184"/>
    <lineage>
        <taxon>Bacteria</taxon>
        <taxon>Bacillati</taxon>
        <taxon>Actinomycetota</taxon>
        <taxon>Actinomycetes</taxon>
        <taxon>Micrococcales</taxon>
        <taxon>Microbacteriaceae</taxon>
        <taxon>Cryobacterium</taxon>
    </lineage>
</organism>
<keyword evidence="8 11" id="KW-0808">Transferase</keyword>
<dbReference type="GO" id="GO:0003985">
    <property type="term" value="F:acetyl-CoA C-acetyltransferase activity"/>
    <property type="evidence" value="ECO:0007669"/>
    <property type="project" value="UniProtKB-UniRule"/>
</dbReference>
<name>A0A4R8WH61_9MICO</name>